<dbReference type="AlphaFoldDB" id="A0A081P9Q1"/>
<dbReference type="OrthoDB" id="2678291at2"/>
<reference evidence="1 2" key="1">
    <citation type="submission" date="2014-06" db="EMBL/GenBank/DDBJ databases">
        <title>Draft genome sequence of Paenibacillus sp. MSt1.</title>
        <authorList>
            <person name="Aw Y.K."/>
            <person name="Ong K.S."/>
            <person name="Gan H.M."/>
            <person name="Lee S.M."/>
        </authorList>
    </citation>
    <scope>NUCLEOTIDE SEQUENCE [LARGE SCALE GENOMIC DNA]</scope>
    <source>
        <strain evidence="1 2">MSt1</strain>
    </source>
</reference>
<sequence length="173" mass="19852">MNTNPFADFKAAGTEQELAVFRESIQSQGFTAFRLLLEGFRDRLKQFSDGDIAAVNKLLAQAKQLFPEPGTFSPSWVNIWDEFERIAAYKQTVLETIPVEEREGEWQVLLDNPYTNSDLVCYPGLSFLEGAYLYAYFRSDLKQNEYIRLQKIQNLVMAFGSERQEAANQNKEG</sequence>
<name>A0A081P9Q1_9BACL</name>
<dbReference type="Proteomes" id="UP000028123">
    <property type="component" value="Unassembled WGS sequence"/>
</dbReference>
<dbReference type="eggNOG" id="ENOG5033YRS">
    <property type="taxonomic scope" value="Bacteria"/>
</dbReference>
<organism evidence="1 2">
    <name type="scientific">Paenibacillus tyrfis</name>
    <dbReference type="NCBI Taxonomy" id="1501230"/>
    <lineage>
        <taxon>Bacteria</taxon>
        <taxon>Bacillati</taxon>
        <taxon>Bacillota</taxon>
        <taxon>Bacilli</taxon>
        <taxon>Bacillales</taxon>
        <taxon>Paenibacillaceae</taxon>
        <taxon>Paenibacillus</taxon>
    </lineage>
</organism>
<evidence type="ECO:0000313" key="2">
    <source>
        <dbReference type="Proteomes" id="UP000028123"/>
    </source>
</evidence>
<evidence type="ECO:0000313" key="1">
    <source>
        <dbReference type="EMBL" id="KEQ27424.1"/>
    </source>
</evidence>
<protein>
    <submittedName>
        <fullName evidence="1">Uncharacterized protein</fullName>
    </submittedName>
</protein>
<keyword evidence="2" id="KW-1185">Reference proteome</keyword>
<comment type="caution">
    <text evidence="1">The sequence shown here is derived from an EMBL/GenBank/DDBJ whole genome shotgun (WGS) entry which is preliminary data.</text>
</comment>
<proteinExistence type="predicted"/>
<gene>
    <name evidence="1" type="ORF">ET33_19450</name>
</gene>
<dbReference type="RefSeq" id="WP_036676167.1">
    <property type="nucleotide sequence ID" value="NZ_JNVM01000003.1"/>
</dbReference>
<dbReference type="EMBL" id="JNVM01000003">
    <property type="protein sequence ID" value="KEQ27424.1"/>
    <property type="molecule type" value="Genomic_DNA"/>
</dbReference>
<accession>A0A081P9Q1</accession>